<dbReference type="EMBL" id="PQIB02000010">
    <property type="protein sequence ID" value="RLM94163.1"/>
    <property type="molecule type" value="Genomic_DNA"/>
</dbReference>
<feature type="compositionally biased region" description="Basic and acidic residues" evidence="1">
    <location>
        <begin position="168"/>
        <end position="182"/>
    </location>
</feature>
<feature type="compositionally biased region" description="Low complexity" evidence="1">
    <location>
        <begin position="207"/>
        <end position="217"/>
    </location>
</feature>
<dbReference type="AlphaFoldDB" id="A0A3L6R5K0"/>
<accession>A0A3L6R5K0</accession>
<feature type="compositionally biased region" description="Polar residues" evidence="1">
    <location>
        <begin position="144"/>
        <end position="155"/>
    </location>
</feature>
<evidence type="ECO:0000313" key="2">
    <source>
        <dbReference type="EMBL" id="RLM94163.1"/>
    </source>
</evidence>
<feature type="compositionally biased region" description="Polar residues" evidence="1">
    <location>
        <begin position="22"/>
        <end position="40"/>
    </location>
</feature>
<evidence type="ECO:0000313" key="3">
    <source>
        <dbReference type="Proteomes" id="UP000275267"/>
    </source>
</evidence>
<feature type="region of interest" description="Disordered" evidence="1">
    <location>
        <begin position="97"/>
        <end position="237"/>
    </location>
</feature>
<keyword evidence="3" id="KW-1185">Reference proteome</keyword>
<feature type="region of interest" description="Disordered" evidence="1">
    <location>
        <begin position="1"/>
        <end position="40"/>
    </location>
</feature>
<sequence>MSQATASSPHAGARTDERLRALSTSVKFGSNHQQQQSTTAPHVLPHLPGPAMQVLEISRAGAQRSPVLIAASGLSRSELLPLACDASARCVAGARPAVRRACGRSPPPSTPIRPTTSTNRRCLWLPQPLRRLSESNRRRVQLRARTNATQPSDQPAASRAARAACGRESNDSGRDRPRRQSESGDPTCPSENSTGRERIGGRGARGPVGAAGVAVPRPCRRVSTGGRASTLRVSSRL</sequence>
<comment type="caution">
    <text evidence="2">The sequence shown here is derived from an EMBL/GenBank/DDBJ whole genome shotgun (WGS) entry which is preliminary data.</text>
</comment>
<name>A0A3L6R5K0_PANMI</name>
<protein>
    <submittedName>
        <fullName evidence="2">Uncharacterized protein</fullName>
    </submittedName>
</protein>
<reference evidence="3" key="1">
    <citation type="journal article" date="2019" name="Nat. Commun.">
        <title>The genome of broomcorn millet.</title>
        <authorList>
            <person name="Zou C."/>
            <person name="Miki D."/>
            <person name="Li D."/>
            <person name="Tang Q."/>
            <person name="Xiao L."/>
            <person name="Rajput S."/>
            <person name="Deng P."/>
            <person name="Jia W."/>
            <person name="Huang R."/>
            <person name="Zhang M."/>
            <person name="Sun Y."/>
            <person name="Hu J."/>
            <person name="Fu X."/>
            <person name="Schnable P.S."/>
            <person name="Li F."/>
            <person name="Zhang H."/>
            <person name="Feng B."/>
            <person name="Zhu X."/>
            <person name="Liu R."/>
            <person name="Schnable J.C."/>
            <person name="Zhu J.-K."/>
            <person name="Zhang H."/>
        </authorList>
    </citation>
    <scope>NUCLEOTIDE SEQUENCE [LARGE SCALE GENOMIC DNA]</scope>
</reference>
<proteinExistence type="predicted"/>
<dbReference type="Proteomes" id="UP000275267">
    <property type="component" value="Unassembled WGS sequence"/>
</dbReference>
<evidence type="ECO:0000256" key="1">
    <source>
        <dbReference type="SAM" id="MobiDB-lite"/>
    </source>
</evidence>
<feature type="compositionally biased region" description="Low complexity" evidence="1">
    <location>
        <begin position="112"/>
        <end position="121"/>
    </location>
</feature>
<organism evidence="2 3">
    <name type="scientific">Panicum miliaceum</name>
    <name type="common">Proso millet</name>
    <name type="synonym">Broomcorn millet</name>
    <dbReference type="NCBI Taxonomy" id="4540"/>
    <lineage>
        <taxon>Eukaryota</taxon>
        <taxon>Viridiplantae</taxon>
        <taxon>Streptophyta</taxon>
        <taxon>Embryophyta</taxon>
        <taxon>Tracheophyta</taxon>
        <taxon>Spermatophyta</taxon>
        <taxon>Magnoliopsida</taxon>
        <taxon>Liliopsida</taxon>
        <taxon>Poales</taxon>
        <taxon>Poaceae</taxon>
        <taxon>PACMAD clade</taxon>
        <taxon>Panicoideae</taxon>
        <taxon>Panicodae</taxon>
        <taxon>Paniceae</taxon>
        <taxon>Panicinae</taxon>
        <taxon>Panicum</taxon>
        <taxon>Panicum sect. Panicum</taxon>
    </lineage>
</organism>
<gene>
    <name evidence="2" type="ORF">C2845_PM08G06280</name>
</gene>